<feature type="compositionally biased region" description="Basic and acidic residues" evidence="1">
    <location>
        <begin position="3403"/>
        <end position="3415"/>
    </location>
</feature>
<feature type="region of interest" description="Disordered" evidence="1">
    <location>
        <begin position="4865"/>
        <end position="4892"/>
    </location>
</feature>
<gene>
    <name evidence="2" type="ORF">VitviT2T_022400</name>
</gene>
<feature type="compositionally biased region" description="Polar residues" evidence="1">
    <location>
        <begin position="999"/>
        <end position="1010"/>
    </location>
</feature>
<feature type="region of interest" description="Disordered" evidence="1">
    <location>
        <begin position="3993"/>
        <end position="4311"/>
    </location>
</feature>
<feature type="compositionally biased region" description="Polar residues" evidence="1">
    <location>
        <begin position="79"/>
        <end position="96"/>
    </location>
</feature>
<feature type="region of interest" description="Disordered" evidence="1">
    <location>
        <begin position="424"/>
        <end position="485"/>
    </location>
</feature>
<feature type="region of interest" description="Disordered" evidence="1">
    <location>
        <begin position="1501"/>
        <end position="1536"/>
    </location>
</feature>
<feature type="compositionally biased region" description="Basic and acidic residues" evidence="1">
    <location>
        <begin position="566"/>
        <end position="594"/>
    </location>
</feature>
<feature type="compositionally biased region" description="Basic and acidic residues" evidence="1">
    <location>
        <begin position="514"/>
        <end position="537"/>
    </location>
</feature>
<reference evidence="2 3" key="1">
    <citation type="journal article" date="2023" name="Hortic Res">
        <title>The complete reference genome for grapevine (Vitis vinifera L.) genetics and breeding.</title>
        <authorList>
            <person name="Shi X."/>
            <person name="Cao S."/>
            <person name="Wang X."/>
            <person name="Huang S."/>
            <person name="Wang Y."/>
            <person name="Liu Z."/>
            <person name="Liu W."/>
            <person name="Leng X."/>
            <person name="Peng Y."/>
            <person name="Wang N."/>
            <person name="Wang Y."/>
            <person name="Ma Z."/>
            <person name="Xu X."/>
            <person name="Zhang F."/>
            <person name="Xue H."/>
            <person name="Zhong H."/>
            <person name="Wang Y."/>
            <person name="Zhang K."/>
            <person name="Velt A."/>
            <person name="Avia K."/>
            <person name="Holtgrawe D."/>
            <person name="Grimplet J."/>
            <person name="Matus J.T."/>
            <person name="Ware D."/>
            <person name="Wu X."/>
            <person name="Wang H."/>
            <person name="Liu C."/>
            <person name="Fang Y."/>
            <person name="Rustenholz C."/>
            <person name="Cheng Z."/>
            <person name="Xiao H."/>
            <person name="Zhou Y."/>
        </authorList>
    </citation>
    <scope>NUCLEOTIDE SEQUENCE [LARGE SCALE GENOMIC DNA]</scope>
    <source>
        <strain evidence="3">cv. Pinot noir / PN40024</strain>
        <tissue evidence="2">Leaf</tissue>
    </source>
</reference>
<feature type="compositionally biased region" description="Acidic residues" evidence="1">
    <location>
        <begin position="3339"/>
        <end position="3350"/>
    </location>
</feature>
<feature type="compositionally biased region" description="Basic and acidic residues" evidence="1">
    <location>
        <begin position="5053"/>
        <end position="5070"/>
    </location>
</feature>
<feature type="region of interest" description="Disordered" evidence="1">
    <location>
        <begin position="3252"/>
        <end position="3281"/>
    </location>
</feature>
<feature type="region of interest" description="Disordered" evidence="1">
    <location>
        <begin position="4683"/>
        <end position="4716"/>
    </location>
</feature>
<feature type="compositionally biased region" description="Basic and acidic residues" evidence="1">
    <location>
        <begin position="3880"/>
        <end position="3891"/>
    </location>
</feature>
<feature type="compositionally biased region" description="Basic and acidic residues" evidence="1">
    <location>
        <begin position="2821"/>
        <end position="2840"/>
    </location>
</feature>
<feature type="compositionally biased region" description="Basic and acidic residues" evidence="1">
    <location>
        <begin position="763"/>
        <end position="784"/>
    </location>
</feature>
<proteinExistence type="predicted"/>
<feature type="compositionally biased region" description="Basic and acidic residues" evidence="1">
    <location>
        <begin position="2684"/>
        <end position="2698"/>
    </location>
</feature>
<feature type="compositionally biased region" description="Basic and acidic residues" evidence="1">
    <location>
        <begin position="606"/>
        <end position="621"/>
    </location>
</feature>
<protein>
    <recommendedName>
        <fullName evidence="4">Titin-like</fullName>
    </recommendedName>
</protein>
<feature type="compositionally biased region" description="Basic and acidic residues" evidence="1">
    <location>
        <begin position="5174"/>
        <end position="5193"/>
    </location>
</feature>
<dbReference type="Proteomes" id="UP001227230">
    <property type="component" value="Chromosome 14"/>
</dbReference>
<feature type="region of interest" description="Disordered" evidence="1">
    <location>
        <begin position="4823"/>
        <end position="4852"/>
    </location>
</feature>
<feature type="region of interest" description="Disordered" evidence="1">
    <location>
        <begin position="1094"/>
        <end position="1250"/>
    </location>
</feature>
<feature type="region of interest" description="Disordered" evidence="1">
    <location>
        <begin position="3070"/>
        <end position="3123"/>
    </location>
</feature>
<feature type="compositionally biased region" description="Basic and acidic residues" evidence="1">
    <location>
        <begin position="4202"/>
        <end position="4211"/>
    </location>
</feature>
<feature type="compositionally biased region" description="Acidic residues" evidence="1">
    <location>
        <begin position="1192"/>
        <end position="1211"/>
    </location>
</feature>
<feature type="compositionally biased region" description="Basic and acidic residues" evidence="1">
    <location>
        <begin position="4148"/>
        <end position="4158"/>
    </location>
</feature>
<feature type="compositionally biased region" description="Basic and acidic residues" evidence="1">
    <location>
        <begin position="436"/>
        <end position="475"/>
    </location>
</feature>
<feature type="region of interest" description="Disordered" evidence="1">
    <location>
        <begin position="1811"/>
        <end position="1864"/>
    </location>
</feature>
<feature type="compositionally biased region" description="Polar residues" evidence="1">
    <location>
        <begin position="4226"/>
        <end position="4250"/>
    </location>
</feature>
<evidence type="ECO:0000313" key="2">
    <source>
        <dbReference type="EMBL" id="WKA04352.1"/>
    </source>
</evidence>
<feature type="region of interest" description="Disordered" evidence="1">
    <location>
        <begin position="2151"/>
        <end position="2193"/>
    </location>
</feature>
<feature type="region of interest" description="Disordered" evidence="1">
    <location>
        <begin position="4560"/>
        <end position="4613"/>
    </location>
</feature>
<feature type="compositionally biased region" description="Basic and acidic residues" evidence="1">
    <location>
        <begin position="2654"/>
        <end position="2663"/>
    </location>
</feature>
<feature type="region of interest" description="Disordered" evidence="1">
    <location>
        <begin position="1745"/>
        <end position="1774"/>
    </location>
</feature>
<feature type="compositionally biased region" description="Basic and acidic residues" evidence="1">
    <location>
        <begin position="4352"/>
        <end position="4365"/>
    </location>
</feature>
<feature type="compositionally biased region" description="Polar residues" evidence="1">
    <location>
        <begin position="2108"/>
        <end position="2119"/>
    </location>
</feature>
<feature type="compositionally biased region" description="Polar residues" evidence="1">
    <location>
        <begin position="1166"/>
        <end position="1186"/>
    </location>
</feature>
<feature type="compositionally biased region" description="Basic and acidic residues" evidence="1">
    <location>
        <begin position="936"/>
        <end position="948"/>
    </location>
</feature>
<feature type="region of interest" description="Disordered" evidence="1">
    <location>
        <begin position="992"/>
        <end position="1028"/>
    </location>
</feature>
<feature type="region of interest" description="Disordered" evidence="1">
    <location>
        <begin position="4437"/>
        <end position="4456"/>
    </location>
</feature>
<feature type="compositionally biased region" description="Basic and acidic residues" evidence="1">
    <location>
        <begin position="5114"/>
        <end position="5133"/>
    </location>
</feature>
<feature type="region of interest" description="Disordered" evidence="1">
    <location>
        <begin position="3510"/>
        <end position="3571"/>
    </location>
</feature>
<feature type="region of interest" description="Disordered" evidence="1">
    <location>
        <begin position="4766"/>
        <end position="4790"/>
    </location>
</feature>
<feature type="compositionally biased region" description="Basic and acidic residues" evidence="1">
    <location>
        <begin position="1141"/>
        <end position="1155"/>
    </location>
</feature>
<evidence type="ECO:0000313" key="3">
    <source>
        <dbReference type="Proteomes" id="UP001227230"/>
    </source>
</evidence>
<feature type="compositionally biased region" description="Basic and acidic residues" evidence="1">
    <location>
        <begin position="696"/>
        <end position="721"/>
    </location>
</feature>
<feature type="compositionally biased region" description="Basic and acidic residues" evidence="1">
    <location>
        <begin position="4982"/>
        <end position="4992"/>
    </location>
</feature>
<feature type="compositionally biased region" description="Basic and acidic residues" evidence="1">
    <location>
        <begin position="3510"/>
        <end position="3519"/>
    </location>
</feature>
<feature type="compositionally biased region" description="Basic and acidic residues" evidence="1">
    <location>
        <begin position="3900"/>
        <end position="3931"/>
    </location>
</feature>
<feature type="compositionally biased region" description="Basic and acidic residues" evidence="1">
    <location>
        <begin position="1284"/>
        <end position="1300"/>
    </location>
</feature>
<feature type="region of interest" description="Disordered" evidence="1">
    <location>
        <begin position="757"/>
        <end position="847"/>
    </location>
</feature>
<feature type="region of interest" description="Disordered" evidence="1">
    <location>
        <begin position="3317"/>
        <end position="3454"/>
    </location>
</feature>
<feature type="region of interest" description="Disordered" evidence="1">
    <location>
        <begin position="5233"/>
        <end position="5404"/>
    </location>
</feature>
<feature type="compositionally biased region" description="Basic and acidic residues" evidence="1">
    <location>
        <begin position="667"/>
        <end position="680"/>
    </location>
</feature>
<feature type="compositionally biased region" description="Basic and acidic residues" evidence="1">
    <location>
        <begin position="2029"/>
        <end position="2044"/>
    </location>
</feature>
<feature type="region of interest" description="Disordered" evidence="1">
    <location>
        <begin position="1968"/>
        <end position="2054"/>
    </location>
</feature>
<feature type="compositionally biased region" description="Acidic residues" evidence="1">
    <location>
        <begin position="4023"/>
        <end position="4036"/>
    </location>
</feature>
<feature type="region of interest" description="Disordered" evidence="1">
    <location>
        <begin position="1613"/>
        <end position="1632"/>
    </location>
</feature>
<feature type="region of interest" description="Disordered" evidence="1">
    <location>
        <begin position="2394"/>
        <end position="2425"/>
    </location>
</feature>
<feature type="region of interest" description="Disordered" evidence="1">
    <location>
        <begin position="2814"/>
        <end position="2847"/>
    </location>
</feature>
<feature type="region of interest" description="Disordered" evidence="1">
    <location>
        <begin position="1266"/>
        <end position="1381"/>
    </location>
</feature>
<feature type="compositionally biased region" description="Polar residues" evidence="1">
    <location>
        <begin position="1990"/>
        <end position="2003"/>
    </location>
</feature>
<feature type="compositionally biased region" description="Polar residues" evidence="1">
    <location>
        <begin position="3863"/>
        <end position="3875"/>
    </location>
</feature>
<dbReference type="EMBL" id="CP126661">
    <property type="protein sequence ID" value="WKA04352.1"/>
    <property type="molecule type" value="Genomic_DNA"/>
</dbReference>
<evidence type="ECO:0008006" key="4">
    <source>
        <dbReference type="Google" id="ProtNLM"/>
    </source>
</evidence>
<feature type="compositionally biased region" description="Basic and acidic residues" evidence="1">
    <location>
        <begin position="1018"/>
        <end position="1028"/>
    </location>
</feature>
<feature type="compositionally biased region" description="Polar residues" evidence="1">
    <location>
        <begin position="1301"/>
        <end position="1310"/>
    </location>
</feature>
<feature type="region of interest" description="Disordered" evidence="1">
    <location>
        <begin position="505"/>
        <end position="621"/>
    </location>
</feature>
<organism evidence="2 3">
    <name type="scientific">Vitis vinifera</name>
    <name type="common">Grape</name>
    <dbReference type="NCBI Taxonomy" id="29760"/>
    <lineage>
        <taxon>Eukaryota</taxon>
        <taxon>Viridiplantae</taxon>
        <taxon>Streptophyta</taxon>
        <taxon>Embryophyta</taxon>
        <taxon>Tracheophyta</taxon>
        <taxon>Spermatophyta</taxon>
        <taxon>Magnoliopsida</taxon>
        <taxon>eudicotyledons</taxon>
        <taxon>Gunneridae</taxon>
        <taxon>Pentapetalae</taxon>
        <taxon>rosids</taxon>
        <taxon>Vitales</taxon>
        <taxon>Vitaceae</taxon>
        <taxon>Viteae</taxon>
        <taxon>Vitis</taxon>
    </lineage>
</organism>
<feature type="compositionally biased region" description="Basic and acidic residues" evidence="1">
    <location>
        <begin position="4067"/>
        <end position="4079"/>
    </location>
</feature>
<feature type="compositionally biased region" description="Basic and acidic residues" evidence="1">
    <location>
        <begin position="1336"/>
        <end position="1369"/>
    </location>
</feature>
<feature type="compositionally biased region" description="Basic and acidic residues" evidence="1">
    <location>
        <begin position="5020"/>
        <end position="5034"/>
    </location>
</feature>
<feature type="compositionally biased region" description="Polar residues" evidence="1">
    <location>
        <begin position="1570"/>
        <end position="1583"/>
    </location>
</feature>
<feature type="compositionally biased region" description="Basic and acidic residues" evidence="1">
    <location>
        <begin position="180"/>
        <end position="196"/>
    </location>
</feature>
<dbReference type="PANTHER" id="PTHR35511:SF2">
    <property type="entry name" value="A-KINASE ANCHOR-LIKE PROTEIN"/>
    <property type="match status" value="1"/>
</dbReference>
<feature type="compositionally biased region" description="Basic and acidic residues" evidence="1">
    <location>
        <begin position="4262"/>
        <end position="4282"/>
    </location>
</feature>
<feature type="compositionally biased region" description="Basic and acidic residues" evidence="1">
    <location>
        <begin position="3557"/>
        <end position="3566"/>
    </location>
</feature>
<evidence type="ECO:0000256" key="1">
    <source>
        <dbReference type="SAM" id="MobiDB-lite"/>
    </source>
</evidence>
<feature type="compositionally biased region" description="Basic residues" evidence="1">
    <location>
        <begin position="5369"/>
        <end position="5392"/>
    </location>
</feature>
<name>A0ABY9DBQ8_VITVI</name>
<feature type="region of interest" description="Disordered" evidence="1">
    <location>
        <begin position="5162"/>
        <end position="5203"/>
    </location>
</feature>
<feature type="compositionally biased region" description="Polar residues" evidence="1">
    <location>
        <begin position="4564"/>
        <end position="4579"/>
    </location>
</feature>
<feature type="compositionally biased region" description="Basic and acidic residues" evidence="1">
    <location>
        <begin position="1845"/>
        <end position="1859"/>
    </location>
</feature>
<feature type="region of interest" description="Disordered" evidence="1">
    <location>
        <begin position="4488"/>
        <end position="4521"/>
    </location>
</feature>
<feature type="compositionally biased region" description="Polar residues" evidence="1">
    <location>
        <begin position="3365"/>
        <end position="3376"/>
    </location>
</feature>
<feature type="region of interest" description="Disordered" evidence="1">
    <location>
        <begin position="2101"/>
        <end position="2122"/>
    </location>
</feature>
<feature type="compositionally biased region" description="Basic and acidic residues" evidence="1">
    <location>
        <begin position="99"/>
        <end position="113"/>
    </location>
</feature>
<feature type="compositionally biased region" description="Basic and acidic residues" evidence="1">
    <location>
        <begin position="2234"/>
        <end position="2243"/>
    </location>
</feature>
<feature type="compositionally biased region" description="Basic and acidic residues" evidence="1">
    <location>
        <begin position="1212"/>
        <end position="1223"/>
    </location>
</feature>
<keyword evidence="3" id="KW-1185">Reference proteome</keyword>
<feature type="compositionally biased region" description="Basic and acidic residues" evidence="1">
    <location>
        <begin position="1613"/>
        <end position="1625"/>
    </location>
</feature>
<feature type="region of interest" description="Disordered" evidence="1">
    <location>
        <begin position="4335"/>
        <end position="4381"/>
    </location>
</feature>
<feature type="region of interest" description="Disordered" evidence="1">
    <location>
        <begin position="3596"/>
        <end position="3633"/>
    </location>
</feature>
<feature type="compositionally biased region" description="Basic and acidic residues" evidence="1">
    <location>
        <begin position="4170"/>
        <end position="4187"/>
    </location>
</feature>
<feature type="compositionally biased region" description="Basic and acidic residues" evidence="1">
    <location>
        <begin position="4595"/>
        <end position="4611"/>
    </location>
</feature>
<dbReference type="PANTHER" id="PTHR35511">
    <property type="entry name" value="A-KINASE ANCHOR-LIKE PROTEIN"/>
    <property type="match status" value="1"/>
</dbReference>
<feature type="compositionally biased region" description="Polar residues" evidence="1">
    <location>
        <begin position="3524"/>
        <end position="3540"/>
    </location>
</feature>
<feature type="compositionally biased region" description="Basic and acidic residues" evidence="1">
    <location>
        <begin position="4823"/>
        <end position="4841"/>
    </location>
</feature>
<feature type="compositionally biased region" description="Basic and acidic residues" evidence="1">
    <location>
        <begin position="2005"/>
        <end position="2022"/>
    </location>
</feature>
<feature type="region of interest" description="Disordered" evidence="1">
    <location>
        <begin position="1927"/>
        <end position="1955"/>
    </location>
</feature>
<feature type="region of interest" description="Disordered" evidence="1">
    <location>
        <begin position="2584"/>
        <end position="2613"/>
    </location>
</feature>
<feature type="region of interest" description="Disordered" evidence="1">
    <location>
        <begin position="3003"/>
        <end position="3032"/>
    </location>
</feature>
<feature type="compositionally biased region" description="Acidic residues" evidence="1">
    <location>
        <begin position="207"/>
        <end position="216"/>
    </location>
</feature>
<feature type="compositionally biased region" description="Basic and acidic residues" evidence="1">
    <location>
        <begin position="5240"/>
        <end position="5260"/>
    </location>
</feature>
<feature type="compositionally biased region" description="Basic and acidic residues" evidence="1">
    <location>
        <begin position="1815"/>
        <end position="1824"/>
    </location>
</feature>
<feature type="compositionally biased region" description="Polar residues" evidence="1">
    <location>
        <begin position="3599"/>
        <end position="3609"/>
    </location>
</feature>
<feature type="region of interest" description="Disordered" evidence="1">
    <location>
        <begin position="936"/>
        <end position="977"/>
    </location>
</feature>
<feature type="compositionally biased region" description="Basic and acidic residues" evidence="1">
    <location>
        <begin position="3429"/>
        <end position="3454"/>
    </location>
</feature>
<feature type="region of interest" description="Disordered" evidence="1">
    <location>
        <begin position="1555"/>
        <end position="1585"/>
    </location>
</feature>
<sequence>MATEAYIPEFISITKGEAEEKNLTRVQLDATADENYPGELKNVEGALNDPPEIFEYSEKTKNMQVANDIAIETESTVNKGNVGTSEGESFLESPSVSKVAREETDRVSEDYQAREIPNQAEKEIFREETKLQKYKNLEGADETGKVENEGMEEIKEGEEKVAEELGETTFQTNPTPIQKELGETRFGEGKDKESEKSSILMGKENDPEAEEIEHESDEGKKIPYDGTGDVTMTTAAASTDETTLKEAGITFKEKSQDTIVLSEKLKDATPVEGEIQDQSKLDTPFVTQTEDLGLQKADKPEILKEVSETGTEDINMKEIPDDKNLPQVDLNEKIESEEAEILNKNSNELLVSYPSVEETVQVEGDKLDEISKFEPHEQVHETNGVSIEEKRHFEEATEVHKSTESLILEPISIEGEKASKTYAEAIDYGLDTEEESKEKQDGQNKEEEIQKKEEACDPEIHKNATKSNDTEKGIIDEDVSAKVSDSSCIGNETIQKSFQVDYLNEEPSALTSEGKSKKAEDDVKDNIIPEEVHDEIKITGATEGTRELIVEEDDVTEGLPESIEEETVKSFQDDEKVLLADEKSRGEEDSKEQTIADSVEGTPGSTKEENFTDNEKQDEKCKEEIFESSEMARAVECVESEKILDTSMVKPKESLQGEGENQVPIEISREERRDEHRYSVVDEDNDDNTGLVEVKYSGKEETSKGEENTEWISQKDETGEKLEQSINVMSKVTEAINSSEYTEKITYIEEEQAIQDVEETFEKEETNDTKDSEERGTASEEDLKPAAVASEMSKTTESTVLELKSEKGEMEVGKLEKGNELGSEERFKGNDATEDTEEEIKKEETYDADLHKVETTCDDTEKSKIEEDALIKDGSTVWIGEETVELSCQEDEDGQNGKEKAALKLNGGDHSVRTDNETENSTDQIIRKEIAVISEGTEKHTIKEEHTAIDISPQSSGEETHKSSQEDETKEEGEKPIVKMCEELETTTVGEGIEGQILEGNTIQDHSTVPTEVEETEDISKDNEMMAKIPKPEVCKTIGAFQDHSTEVIEKEKDTESPQEDKVCQASEIAVTSMETEKQEIDIHAIPDIHEIAVKESSAQDSEDSIKECVEVEKVAVELDTEAQHHGSEASDTKTNSDPTEENKNSVDPGEKLEGAPESVAEDQSNETLLELNQTQIKENNNNVQDQKSESVEEQNIEQGLQEDEKDTYEETESRSDARDHINEIQNANETTSEKTVDISHTRSEESEEINKEIIQEAETCYNKLNPASEKVETEETGSWEAQLDEKPLKGSETSSEEKTLQTTAETSPQGEEGESMKLEETTELMSQFPAVAGENADKESGIVEKSHVDEVEETKGDSETVSESREQCVEDTDETQKSLTVEESEGIIKEEIKGPSESVSGCNHQGVEAVIEDEINVMQTAAAGKSEEQHQETSKTLLSEEQDHGITAIIGYSEDEKAKEGEISGLVLELNENIQQINPIEPPKEECITLDEVSQLEHQENASAIKCSDSPTESDKVMELSEEVPEEAEKAAEERENIKERIIEREREINEFPAVYIEDESVDKEQHSETVSNENPSATDSEVQTEKMNLEVEEDFSKDPEGSPVTKAMEEEMLQKQGSEEKVDVSSSVSEISEEIKEEIIEDADTCSNNIDTASEKVETEQTSLQEAQLDDKHIKIIETSSEDKTLQTNTATETIPQGVEVDRVKLEETSEGVSQLPAIACENRNKESEIVEKPHVDEVEEIEGASETVSESREQCVEENDGTQKSLTVEESEERIIKEEIKGPSETVSGCNYEGVEAVIEDEIDVVQTATEGKSEEQHQETSKALLSEEQDHGIIATIGYSEDGKTKEEETPKNENLEDSFATKTADYMHLQKEEPRELELSGLGLEVNENMQKINPNEQPKEECITVDEVSQLEPQENVSAIKCSDSPTESDKAMELSEEVPEGAEKAAEERENIKELIIEREREIDEFPAVSIEDESVDKEQHSETVSNENPSTTDSEVQTEKGNLEVEEDFSKDPEGSPVTKAMEEEMLQKQGSEQKVDVSSSVSEISEEIKEEVIEDADTCSNNIDTASEKVETEQTSLQEAQLDDKHIKIIETSSEDKTLQTNTATETSPQGVEVDRVKLEETSEGVSQLPAIACENRNKESEIVEKPHVDEVEEIEGASETVSESREQCVEENDGTQKSLTVEESEHIIKEEIKGPSETVSGCNYEGVEAVIEDEIDVVQTATEGKSEEQHQETSKALLSEEQDHGIIATIGYSEDGKTKEDETPQNENLEDSFATKTADYMHLQKEEPRELELSGLGLEVNENIQQINPNKPPKEECITLDEVSQLEHRENVSAIKCSYSPTESDKVMELSEEVPEGAEKTAEESENIKERIIEREREINEFPAVYIEDESVDKEQHSETVSNENPSATDSEVQTEKMNLEVEEDFSKDPERSPVTKAMEEEMLQKQGSEEKVDVSSSVSEISEEIKEEIIEDADTCSNNIDTASEKVETEQTSLQEAQLDDKHIKIIETSSEDKTLQTNTATETIPQGVEVDRVKLEETSEGVSQLPAIACENRNKESEIVEKPHVDEVEEIEGASETVSESREQCVEENDGTQKSLTVEESEERIIKEEIKGPSETVSGCNYEGVEAVIEDEIDVVQTATEGKSEEQHQETSKALLSEEQDHGIIATIGYSEDGKTKEEETPKNENLEDSFATKTADYMHLQKEEPRELELSGLGLEVNENMQKINPNEQPKEECITVDEVSQLEPQENVSAIKCSDSPTESDKAMELSEEVPEGAEKAAEERENIKELIIEKERDIKEFPAVSIEDESVNKEQHSETVSDENPRATDSEVQTENVNLEVVEDFSKDPEGSPITKAMEEEMLQKQGGEKKVDVSSSVSEISEEINKEVIEDADTCSNSIDTASEKVETEQTSLQEAQLDDKHIKIIETSSEDKTLQTNTATETSPQGVEVDRVKLEETSEGVSQLPAIACENRNKESEIVEKPHVDEVEEIEGASETVSESREQCVEENDGTQKSLTVEESEERIIKQEIKGPSETVSGCNYEGVEAVIEDEIDVVQTATEGKSEEQNQETSKALLSEERDHGIIATIGYSEDGKTKEEETPQNENLEDSFATKTADYMHLQKEEPRELELSGLGLELNENIQKNNPNEPPKEECSTIDEVSPLEPQENVSVIKCTDSPVESDKVMELTEEVPEGAEKAAERENIKELIIEKERDIKELPAVSTDELVIEVQVLEPVSSENLGVTDPNMPAENLNLEVEDSSKEPIGSPITEALEEEMSEKQDGEKAMDVLSSVSEMQEENIKEEIMEKADISYSKLDAASEKGETEESSSQEAQLDDEPVKIIETSSEDKTLQTNTITETSPQAEEVDRMKLEETLELVSQLPAKACENTNKESETVERPIADEIEETTGASDTVSESKEQCAEEIDETQKSLSQEKSEEDIIKEQIKGASEMDSESKYQGVEAVIEEEITAGQAIQAEKPEEQLEEVSTAILSEKLEDENIKEGEIPQYKNPQDSFGTKTSENTCLQKEEPRELDVSGLGLDINKDVSKEDGNGVDGVSQYELQENASELKYTDSLLESEKVMEQTRSINSAQQEATKDDENLDSGIFNNNPDVLTHSPGEEILQEVDENCEEASNLECENFEKASEPVLDLQSTEIDEAVVGLEVGAHIQGSDAPNTKNSDNLIEEVPQGAEKAVESENIKEPIIEKERDIKELPAVYIEDETVNKVQHAEAVSNENLRAIDSNMQTERLNSEVAEYLSKDPEGSPISQALQEEMSQKQASEKTVEITISVSEMSEESFKDEIIKEADTCSKIDTAPEKVVTEETSLQEVQLDDKPLKGIETSTAEKILPTNTTTESSLQGEEVDSLKVETSELKSRLPTIACESADKESKTVEKPHADEVEEPKGPTDTVSESREQCVENIVETRESLTLQKSEENIIKEEIKGPSDTVSECTYQSFEAVIEDEITADQTIEAENPEEQLQEMSTALVSEEQEHGISTITTKLDYENTVEDETPQYENQEDSLGTKMTEERCLDKEESRELEVSELELNDDVQKKPSNEEPKEGGNFLHGITPSEPQEEAFEIKCRDSLAESDMELTRSMDSTSQEASKDDEDLDSGISIKNVDDVLPPHSSGEEILQKVDENCEEASNLVHSAEVDKAEIELEAGSHSHGSEASSTENNNNLTEKNIELADLGEKVGGGPDLVAEDQCNETLPETNQTQVNENSSSAWEQNTKSIEEQIIGQGFQEREKETIEETESKLESRDHINVIQNENETTKDVISVEEVPGGAEKAEEKENIQELMIEEKRDIKELPAVSIEDETVSKVQHSEPVSCESFRARESNQETKEVNLEDEEDTCEKTEDVSSSVFGLSEQGVKGEIIDEADNYNKLDTASEKVEAEKTIWQEPQLDDEPLKGIETILEEKTPPIINTTESSPGDEEVEAVKLEKTSDLVSQLPTTAYEHADKESVIVEKAQADEVEETKRASDPVSESKDHCVEEIDETQRSLTMEKLEEDIIEEEITGRSSTVSACNQGVEAIIQDEISRESLKTGNSEEQLQEMSTARLSEEKEHDITTTIGKSEAENKSENETPQKECLEDSIGTKSVEEICLQMEGLRELEVSALAPKLSNVIQKESPNEVLKEEGEPQENVSEIKYMDSITASEEVMKLTRSIDSSSQEASKEEEILDSGNSNNKADDFSITHSSVEILQQLQEQCEKTPNLESEKIEKASESVSEVHYPEVFIKLEEPEVKEEHLKTSVTETRAEEIPHEKTVEANEIIKNEISNEEIADEKQVAEDYQPWSLDEETIRKSQQEDELKNEVEHEELYGESQEGETNEDIEKQIIDEARTVEHPHLVSFGDESLKDNLPEEAKGERNDEVTDIKLDLANQSDETALSEQVDCSDIQLVRKDLDIADTNEDKEIVITKDEDLKPNLDVLPATSAAAEEASLQKEGDRIGEVSESVPQEPVHETTTRNEEIATAITDNSENVMEDKMHTHTPLQLACNKHDVSEGLNLKDPEVDTNENGTSPLSEMSWEEIPDKEGVISDEERQHDLTSGKQTIAESMPTEEKGAKDEEKHAKDEEEHTKDEEPRQFSARGSEGKLEEAEMHSTKCNKDGEIQDQIEKLNASSQVQYSCMEISEKEVSMDLAEANESTQDIKQLEKGSDETSEKHIPREAEPNESTEVMISSSKEDVQLVPQDLLRKTFQQPEVESLEAVNVSGIESGLREKDSRGEKTMGDISKEPAADSTPMGPAVSLSDLLQRSVKETLQAPGCLTEEKEPMANQEDVLAKEEQAIKVQEAGTHEDRDEEEEGDEHKKDDSGSDAPIIVEASRDMNVKDGHKKSHNILSGVGSKVKHSIAKVKKAITGKSSHQKHSSPKGTATKVKEQK</sequence>
<feature type="compositionally biased region" description="Basic and acidic residues" evidence="1">
    <location>
        <begin position="2451"/>
        <end position="2464"/>
    </location>
</feature>
<feature type="compositionally biased region" description="Basic and acidic residues" evidence="1">
    <location>
        <begin position="4876"/>
        <end position="4892"/>
    </location>
</feature>
<feature type="region of interest" description="Disordered" evidence="1">
    <location>
        <begin position="1422"/>
        <end position="1443"/>
    </location>
</feature>
<feature type="region of interest" description="Disordered" evidence="1">
    <location>
        <begin position="2650"/>
        <end position="2703"/>
    </location>
</feature>
<feature type="region of interest" description="Disordered" evidence="1">
    <location>
        <begin position="2759"/>
        <end position="2794"/>
    </location>
</feature>
<feature type="compositionally biased region" description="Basic and acidic residues" evidence="1">
    <location>
        <begin position="958"/>
        <end position="977"/>
    </location>
</feature>
<feature type="compositionally biased region" description="Basic and acidic residues" evidence="1">
    <location>
        <begin position="803"/>
        <end position="831"/>
    </location>
</feature>
<feature type="region of interest" description="Disordered" evidence="1">
    <location>
        <begin position="4966"/>
        <end position="5133"/>
    </location>
</feature>
<feature type="region of interest" description="Disordered" evidence="1">
    <location>
        <begin position="2230"/>
        <end position="2283"/>
    </location>
</feature>
<feature type="compositionally biased region" description="Basic and acidic residues" evidence="1">
    <location>
        <begin position="4043"/>
        <end position="4058"/>
    </location>
</feature>
<feature type="compositionally biased region" description="Basic and acidic residues" evidence="1">
    <location>
        <begin position="1104"/>
        <end position="1132"/>
    </location>
</feature>
<feature type="region of interest" description="Disordered" evidence="1">
    <location>
        <begin position="166"/>
        <end position="229"/>
    </location>
</feature>
<feature type="region of interest" description="Disordered" evidence="1">
    <location>
        <begin position="648"/>
        <end position="721"/>
    </location>
</feature>
<feature type="compositionally biased region" description="Polar residues" evidence="1">
    <location>
        <begin position="2409"/>
        <end position="2422"/>
    </location>
</feature>
<feature type="region of interest" description="Disordered" evidence="1">
    <location>
        <begin position="79"/>
        <end position="119"/>
    </location>
</feature>
<accession>A0ABY9DBQ8</accession>
<feature type="compositionally biased region" description="Basic and acidic residues" evidence="1">
    <location>
        <begin position="5082"/>
        <end position="5107"/>
    </location>
</feature>
<feature type="region of interest" description="Disordered" evidence="1">
    <location>
        <begin position="2451"/>
        <end position="2471"/>
    </location>
</feature>
<feature type="compositionally biased region" description="Basic and acidic residues" evidence="1">
    <location>
        <begin position="1232"/>
        <end position="1250"/>
    </location>
</feature>
<feature type="region of interest" description="Disordered" evidence="1">
    <location>
        <begin position="3863"/>
        <end position="3931"/>
    </location>
</feature>